<reference evidence="1 2" key="1">
    <citation type="submission" date="2013-01" db="EMBL/GenBank/DDBJ databases">
        <authorList>
            <person name="Harkins D.M."/>
            <person name="Durkin A.S."/>
            <person name="Brinkac L.M."/>
            <person name="Haft D.H."/>
            <person name="Selengut J.D."/>
            <person name="Sanka R."/>
            <person name="DePew J."/>
            <person name="Purushe J."/>
            <person name="Galloway R.L."/>
            <person name="Vinetz J.M."/>
            <person name="Sutton G.G."/>
            <person name="Nierman W.C."/>
            <person name="Fouts D.E."/>
        </authorList>
    </citation>
    <scope>NUCLEOTIDE SEQUENCE [LARGE SCALE GENOMIC DNA]</scope>
    <source>
        <strain evidence="1 2">Nikolaevo</strain>
    </source>
</reference>
<gene>
    <name evidence="1" type="ORF">LEP1GSC008_4421</name>
</gene>
<dbReference type="Proteomes" id="UP000011980">
    <property type="component" value="Unassembled WGS sequence"/>
</dbReference>
<organism evidence="1 2">
    <name type="scientific">Leptospira kirschneri serovar Bulgarica str. Nikolaevo</name>
    <dbReference type="NCBI Taxonomy" id="1240687"/>
    <lineage>
        <taxon>Bacteria</taxon>
        <taxon>Pseudomonadati</taxon>
        <taxon>Spirochaetota</taxon>
        <taxon>Spirochaetia</taxon>
        <taxon>Leptospirales</taxon>
        <taxon>Leptospiraceae</taxon>
        <taxon>Leptospira</taxon>
    </lineage>
</organism>
<dbReference type="OrthoDB" id="4868247at2"/>
<dbReference type="InterPro" id="IPR025833">
    <property type="entry name" value="GDYXXLXY"/>
</dbReference>
<dbReference type="PATRIC" id="fig|1240687.3.peg.4015"/>
<dbReference type="AlphaFoldDB" id="M6F3A3"/>
<comment type="caution">
    <text evidence="1">The sequence shown here is derived from an EMBL/GenBank/DDBJ whole genome shotgun (WGS) entry which is preliminary data.</text>
</comment>
<protein>
    <submittedName>
        <fullName evidence="1">GDYXXLXY protein</fullName>
    </submittedName>
</protein>
<evidence type="ECO:0000313" key="2">
    <source>
        <dbReference type="Proteomes" id="UP000011980"/>
    </source>
</evidence>
<proteinExistence type="predicted"/>
<evidence type="ECO:0000313" key="1">
    <source>
        <dbReference type="EMBL" id="EMK21562.1"/>
    </source>
</evidence>
<sequence length="182" mass="21161">MKIFKLILPVALVLPILFFVSEIITLEFTKTRGKELILPITGYDPRDLLSGHYLQYNIGFQTEEVSGVCKRQKNEILNQSNTDGKNCICYPHLGRIYENEGLFVEDCNEETLKDKGLCKVYLRGTCKYGRFKIDNERFYVNEEKALEYEKRLRKEKVHIRLKVDQEGNAITDSLIWEDGSSL</sequence>
<dbReference type="EMBL" id="ANCE01000190">
    <property type="protein sequence ID" value="EMK21562.1"/>
    <property type="molecule type" value="Genomic_DNA"/>
</dbReference>
<accession>M6F3A3</accession>
<dbReference type="Pfam" id="PF14345">
    <property type="entry name" value="GDYXXLXY"/>
    <property type="match status" value="1"/>
</dbReference>
<dbReference type="RefSeq" id="WP_020764033.1">
    <property type="nucleotide sequence ID" value="NZ_ANCE01000190.1"/>
</dbReference>
<name>M6F3A3_9LEPT</name>